<dbReference type="AlphaFoldDB" id="A7TTB4"/>
<accession>A7TTB4</accession>
<gene>
    <name evidence="1" type="ORF">Kpol_250p5</name>
</gene>
<name>A7TTB4_VANPO</name>
<dbReference type="Proteomes" id="UP000000267">
    <property type="component" value="Unassembled WGS sequence"/>
</dbReference>
<dbReference type="GeneID" id="5542493"/>
<dbReference type="RefSeq" id="XP_001642354.1">
    <property type="nucleotide sequence ID" value="XM_001642304.1"/>
</dbReference>
<evidence type="ECO:0000313" key="1">
    <source>
        <dbReference type="EMBL" id="EDO14496.1"/>
    </source>
</evidence>
<proteinExistence type="predicted"/>
<keyword evidence="2" id="KW-1185">Reference proteome</keyword>
<dbReference type="KEGG" id="vpo:Kpol_250p5"/>
<protein>
    <submittedName>
        <fullName evidence="1">Tkp3 protein</fullName>
    </submittedName>
</protein>
<dbReference type="eggNOG" id="ENOG502T1BF">
    <property type="taxonomic scope" value="Eukaryota"/>
</dbReference>
<dbReference type="EMBL" id="DS480556">
    <property type="protein sequence ID" value="EDO14496.1"/>
    <property type="molecule type" value="Genomic_DNA"/>
</dbReference>
<dbReference type="InParanoid" id="A7TTB4"/>
<evidence type="ECO:0000313" key="2">
    <source>
        <dbReference type="Proteomes" id="UP000000267"/>
    </source>
</evidence>
<dbReference type="HOGENOM" id="CLU_056056_0_0_1"/>
<reference evidence="1 2" key="1">
    <citation type="journal article" date="2007" name="Proc. Natl. Acad. Sci. U.S.A.">
        <title>Independent sorting-out of thousands of duplicated gene pairs in two yeast species descended from a whole-genome duplication.</title>
        <authorList>
            <person name="Scannell D.R."/>
            <person name="Frank A.C."/>
            <person name="Conant G.C."/>
            <person name="Byrne K.P."/>
            <person name="Woolfit M."/>
            <person name="Wolfe K.H."/>
        </authorList>
    </citation>
    <scope>NUCLEOTIDE SEQUENCE [LARGE SCALE GENOMIC DNA]</scope>
    <source>
        <strain evidence="2">ATCC 22028 / DSM 70294 / BCRC 21397 / CBS 2163 / NBRC 10782 / NRRL Y-8283 / UCD 57-17</strain>
    </source>
</reference>
<dbReference type="PhylomeDB" id="A7TTB4"/>
<organism evidence="2">
    <name type="scientific">Vanderwaltozyma polyspora (strain ATCC 22028 / DSM 70294 / BCRC 21397 / CBS 2163 / NBRC 10782 / NRRL Y-8283 / UCD 57-17)</name>
    <name type="common">Kluyveromyces polysporus</name>
    <dbReference type="NCBI Taxonomy" id="436907"/>
    <lineage>
        <taxon>Eukaryota</taxon>
        <taxon>Fungi</taxon>
        <taxon>Dikarya</taxon>
        <taxon>Ascomycota</taxon>
        <taxon>Saccharomycotina</taxon>
        <taxon>Saccharomycetes</taxon>
        <taxon>Saccharomycetales</taxon>
        <taxon>Saccharomycetaceae</taxon>
        <taxon>Vanderwaltozyma</taxon>
    </lineage>
</organism>
<sequence>MRSHIVKEEEDIKNLGETGKNFEKRFNIDEAELKRFEESVEKKLFQMDEKINSKETNNSGSKYPSPNEILARVGKHFPHLIIYGSHGLLTNCNKNYSDVSLPNSNDITLKEEHLDDPGRILMNIQGSLVGKHIRFQDWEEVLYSCCQDDVRSYLTDQRGLIVDWTTAIFKLFQTFDFNAKTHQCLREISQFYPKAGDVARDYFVKLIRKGKAVKGASTLAIVSTKIHDILMTENSPIPGPNLNEIHNFIDLHNYVTTNIPIWFVLQGNYGKSNSAPLFAIQRSQSTSFSASHRKPKVSTATFYCSNCSCPKCSGTIKPYMKRGFCTKCKCEKCSSRIRRYKKSNIADMKVNVLETANHNVSTDDDDETDDSEFVFDDEGTYSLESLSNLDDNIEPTSVFEVNSLDARHP</sequence>